<keyword evidence="7" id="KW-1185">Reference proteome</keyword>
<comment type="caution">
    <text evidence="6">The sequence shown here is derived from an EMBL/GenBank/DDBJ whole genome shotgun (WGS) entry which is preliminary data.</text>
</comment>
<evidence type="ECO:0000256" key="4">
    <source>
        <dbReference type="ARBA" id="ARBA00022840"/>
    </source>
</evidence>
<dbReference type="InterPro" id="IPR052059">
    <property type="entry name" value="CR_Ser/Thr_kinase"/>
</dbReference>
<dbReference type="EMBL" id="AWUE01018073">
    <property type="protein sequence ID" value="OMO82777.1"/>
    <property type="molecule type" value="Genomic_DNA"/>
</dbReference>
<keyword evidence="1" id="KW-0808">Transferase</keyword>
<dbReference type="AlphaFoldDB" id="A0A1R3IJK4"/>
<evidence type="ECO:0000313" key="7">
    <source>
        <dbReference type="Proteomes" id="UP000187203"/>
    </source>
</evidence>
<evidence type="ECO:0000256" key="2">
    <source>
        <dbReference type="ARBA" id="ARBA00022741"/>
    </source>
</evidence>
<keyword evidence="4" id="KW-0067">ATP-binding</keyword>
<dbReference type="OrthoDB" id="1938112at2759"/>
<dbReference type="PANTHER" id="PTHR47973">
    <property type="entry name" value="CYSTEINE-RICH RECEPTOR-LIKE PROTEIN KINASE 3"/>
    <property type="match status" value="1"/>
</dbReference>
<keyword evidence="3" id="KW-0418">Kinase</keyword>
<evidence type="ECO:0000256" key="5">
    <source>
        <dbReference type="SAM" id="MobiDB-lite"/>
    </source>
</evidence>
<dbReference type="STRING" id="93759.A0A1R3IJK4"/>
<evidence type="ECO:0000256" key="1">
    <source>
        <dbReference type="ARBA" id="ARBA00022679"/>
    </source>
</evidence>
<evidence type="ECO:0000256" key="3">
    <source>
        <dbReference type="ARBA" id="ARBA00022777"/>
    </source>
</evidence>
<organism evidence="6 7">
    <name type="scientific">Corchorus olitorius</name>
    <dbReference type="NCBI Taxonomy" id="93759"/>
    <lineage>
        <taxon>Eukaryota</taxon>
        <taxon>Viridiplantae</taxon>
        <taxon>Streptophyta</taxon>
        <taxon>Embryophyta</taxon>
        <taxon>Tracheophyta</taxon>
        <taxon>Spermatophyta</taxon>
        <taxon>Magnoliopsida</taxon>
        <taxon>eudicotyledons</taxon>
        <taxon>Gunneridae</taxon>
        <taxon>Pentapetalae</taxon>
        <taxon>rosids</taxon>
        <taxon>malvids</taxon>
        <taxon>Malvales</taxon>
        <taxon>Malvaceae</taxon>
        <taxon>Grewioideae</taxon>
        <taxon>Apeibeae</taxon>
        <taxon>Corchorus</taxon>
    </lineage>
</organism>
<dbReference type="Gene3D" id="1.10.510.10">
    <property type="entry name" value="Transferase(Phosphotransferase) domain 1"/>
    <property type="match status" value="1"/>
</dbReference>
<protein>
    <submittedName>
        <fullName evidence="6">Uncharacterized protein</fullName>
    </submittedName>
</protein>
<accession>A0A1R3IJK4</accession>
<keyword evidence="2" id="KW-0547">Nucleotide-binding</keyword>
<evidence type="ECO:0000313" key="6">
    <source>
        <dbReference type="EMBL" id="OMO82777.1"/>
    </source>
</evidence>
<feature type="compositionally biased region" description="Polar residues" evidence="5">
    <location>
        <begin position="84"/>
        <end position="105"/>
    </location>
</feature>
<proteinExistence type="predicted"/>
<dbReference type="GO" id="GO:0005524">
    <property type="term" value="F:ATP binding"/>
    <property type="evidence" value="ECO:0007669"/>
    <property type="project" value="UniProtKB-KW"/>
</dbReference>
<reference evidence="7" key="1">
    <citation type="submission" date="2013-09" db="EMBL/GenBank/DDBJ databases">
        <title>Corchorus olitorius genome sequencing.</title>
        <authorList>
            <person name="Alam M."/>
            <person name="Haque M.S."/>
            <person name="Islam M.S."/>
            <person name="Emdad E.M."/>
            <person name="Islam M.M."/>
            <person name="Ahmed B."/>
            <person name="Halim A."/>
            <person name="Hossen Q.M.M."/>
            <person name="Hossain M.Z."/>
            <person name="Ahmed R."/>
            <person name="Khan M.M."/>
            <person name="Islam R."/>
            <person name="Rashid M.M."/>
            <person name="Khan S.A."/>
            <person name="Rahman M.S."/>
            <person name="Alam M."/>
            <person name="Yahiya A.S."/>
            <person name="Khan M.S."/>
            <person name="Azam M.S."/>
            <person name="Haque T."/>
            <person name="Lashkar M.Z.H."/>
            <person name="Akhand A.I."/>
            <person name="Morshed G."/>
            <person name="Roy S."/>
            <person name="Uddin K.S."/>
            <person name="Rabeya T."/>
            <person name="Hossain A.S."/>
            <person name="Chowdhury A."/>
            <person name="Snigdha A.R."/>
            <person name="Mortoza M.S."/>
            <person name="Matin S.A."/>
            <person name="Hoque S.M.E."/>
            <person name="Islam M.K."/>
            <person name="Roy D.K."/>
            <person name="Haider R."/>
            <person name="Moosa M.M."/>
            <person name="Elias S.M."/>
            <person name="Hasan A.M."/>
            <person name="Jahan S."/>
            <person name="Shafiuddin M."/>
            <person name="Mahmood N."/>
            <person name="Shommy N.S."/>
        </authorList>
    </citation>
    <scope>NUCLEOTIDE SEQUENCE [LARGE SCALE GENOMIC DNA]</scope>
    <source>
        <strain evidence="7">cv. O-4</strain>
    </source>
</reference>
<dbReference type="Proteomes" id="UP000187203">
    <property type="component" value="Unassembled WGS sequence"/>
</dbReference>
<dbReference type="GO" id="GO:0016301">
    <property type="term" value="F:kinase activity"/>
    <property type="evidence" value="ECO:0007669"/>
    <property type="project" value="UniProtKB-KW"/>
</dbReference>
<gene>
    <name evidence="6" type="ORF">COLO4_22838</name>
</gene>
<name>A0A1R3IJK4_9ROSI</name>
<feature type="region of interest" description="Disordered" evidence="5">
    <location>
        <begin position="78"/>
        <end position="105"/>
    </location>
</feature>
<sequence>MELVDPTLGDEFNKEEAVRMIKVALLCTNSSPTLRPVMSEVVKMLKGRTHVPELVMDPSIFGDESRFGALRDQFNRMQPRKVSETSTILTQQTSEELNGSSTMSV</sequence>